<protein>
    <submittedName>
        <fullName evidence="4">DNA-binding protein HU-alpha</fullName>
    </submittedName>
</protein>
<dbReference type="Pfam" id="PF00216">
    <property type="entry name" value="Bac_DNA_binding"/>
    <property type="match status" value="1"/>
</dbReference>
<keyword evidence="2 4" id="KW-0238">DNA-binding</keyword>
<organism evidence="4 5">
    <name type="scientific">Sulfitobacter mediterraneus</name>
    <dbReference type="NCBI Taxonomy" id="83219"/>
    <lineage>
        <taxon>Bacteria</taxon>
        <taxon>Pseudomonadati</taxon>
        <taxon>Pseudomonadota</taxon>
        <taxon>Alphaproteobacteria</taxon>
        <taxon>Rhodobacterales</taxon>
        <taxon>Roseobacteraceae</taxon>
        <taxon>Sulfitobacter</taxon>
    </lineage>
</organism>
<evidence type="ECO:0000256" key="3">
    <source>
        <dbReference type="SAM" id="MobiDB-lite"/>
    </source>
</evidence>
<evidence type="ECO:0000256" key="1">
    <source>
        <dbReference type="ARBA" id="ARBA00010529"/>
    </source>
</evidence>
<dbReference type="RefSeq" id="WP_025048248.1">
    <property type="nucleotide sequence ID" value="NZ_QBKU01000003.1"/>
</dbReference>
<feature type="compositionally biased region" description="Low complexity" evidence="3">
    <location>
        <begin position="29"/>
        <end position="39"/>
    </location>
</feature>
<name>A0A2T6CH07_9RHOB</name>
<feature type="compositionally biased region" description="Low complexity" evidence="3">
    <location>
        <begin position="1"/>
        <end position="22"/>
    </location>
</feature>
<dbReference type="Gene3D" id="4.10.520.10">
    <property type="entry name" value="IHF-like DNA-binding proteins"/>
    <property type="match status" value="1"/>
</dbReference>
<dbReference type="GO" id="GO:0003677">
    <property type="term" value="F:DNA binding"/>
    <property type="evidence" value="ECO:0007669"/>
    <property type="project" value="UniProtKB-KW"/>
</dbReference>
<dbReference type="InterPro" id="IPR000119">
    <property type="entry name" value="Hist_DNA-bd"/>
</dbReference>
<dbReference type="Proteomes" id="UP000244092">
    <property type="component" value="Unassembled WGS sequence"/>
</dbReference>
<dbReference type="EMBL" id="QBKU01000003">
    <property type="protein sequence ID" value="PTX74781.1"/>
    <property type="molecule type" value="Genomic_DNA"/>
</dbReference>
<feature type="region of interest" description="Disordered" evidence="3">
    <location>
        <begin position="1"/>
        <end position="50"/>
    </location>
</feature>
<dbReference type="SUPFAM" id="SSF47729">
    <property type="entry name" value="IHF-like DNA-binding proteins"/>
    <property type="match status" value="1"/>
</dbReference>
<comment type="similarity">
    <text evidence="1">Belongs to the bacterial histone-like protein family.</text>
</comment>
<evidence type="ECO:0000313" key="4">
    <source>
        <dbReference type="EMBL" id="PTX74781.1"/>
    </source>
</evidence>
<evidence type="ECO:0000313" key="5">
    <source>
        <dbReference type="Proteomes" id="UP000244092"/>
    </source>
</evidence>
<dbReference type="GO" id="GO:0030527">
    <property type="term" value="F:structural constituent of chromatin"/>
    <property type="evidence" value="ECO:0007669"/>
    <property type="project" value="InterPro"/>
</dbReference>
<dbReference type="InterPro" id="IPR010992">
    <property type="entry name" value="IHF-like_DNA-bd_dom_sf"/>
</dbReference>
<proteinExistence type="inferred from homology"/>
<evidence type="ECO:0000256" key="2">
    <source>
        <dbReference type="ARBA" id="ARBA00023125"/>
    </source>
</evidence>
<accession>A0A2T6CH07</accession>
<reference evidence="4 5" key="1">
    <citation type="submission" date="2018-04" db="EMBL/GenBank/DDBJ databases">
        <title>Genomic Encyclopedia of Archaeal and Bacterial Type Strains, Phase II (KMG-II): from individual species to whole genera.</title>
        <authorList>
            <person name="Goeker M."/>
        </authorList>
    </citation>
    <scope>NUCLEOTIDE SEQUENCE [LARGE SCALE GENOMIC DNA]</scope>
    <source>
        <strain evidence="4 5">DSM 12244</strain>
    </source>
</reference>
<sequence>MSTTSSKPAKAVTKSTASAAKPAAKKATTKAAPPVSAVAGKPPISAQTATPAVVDAPQPVVLGPMLRKKELIEKVVDRAGIKKKDAKPVIEAMLAVLGEALTEHREINLPELGRIKVRKEKMLPNGRVMITKIRQPLGGASKKLPDAAE</sequence>
<dbReference type="AlphaFoldDB" id="A0A2T6CH07"/>
<gene>
    <name evidence="4" type="ORF">C8N31_103259</name>
</gene>
<comment type="caution">
    <text evidence="4">The sequence shown here is derived from an EMBL/GenBank/DDBJ whole genome shotgun (WGS) entry which is preliminary data.</text>
</comment>